<dbReference type="PANTHER" id="PTHR32063:SF0">
    <property type="entry name" value="SWARMING MOTILITY PROTEIN SWRC"/>
    <property type="match status" value="1"/>
</dbReference>
<keyword evidence="1" id="KW-0472">Membrane</keyword>
<feature type="transmembrane region" description="Helical" evidence="1">
    <location>
        <begin position="858"/>
        <end position="877"/>
    </location>
</feature>
<dbReference type="SUPFAM" id="SSF82693">
    <property type="entry name" value="Multidrug efflux transporter AcrB pore domain, PN1, PN2, PC1 and PC2 subdomains"/>
    <property type="match status" value="3"/>
</dbReference>
<feature type="transmembrane region" description="Helical" evidence="1">
    <location>
        <begin position="12"/>
        <end position="33"/>
    </location>
</feature>
<gene>
    <name evidence="2" type="ORF">SAMN04488054_1285</name>
</gene>
<keyword evidence="1" id="KW-0812">Transmembrane</keyword>
<feature type="transmembrane region" description="Helical" evidence="1">
    <location>
        <begin position="359"/>
        <end position="379"/>
    </location>
</feature>
<feature type="transmembrane region" description="Helical" evidence="1">
    <location>
        <begin position="987"/>
        <end position="1020"/>
    </location>
</feature>
<feature type="transmembrane region" description="Helical" evidence="1">
    <location>
        <begin position="462"/>
        <end position="485"/>
    </location>
</feature>
<dbReference type="EMBL" id="FOTY01000028">
    <property type="protein sequence ID" value="SFM28235.1"/>
    <property type="molecule type" value="Genomic_DNA"/>
</dbReference>
<dbReference type="PANTHER" id="PTHR32063">
    <property type="match status" value="1"/>
</dbReference>
<dbReference type="Gene3D" id="3.30.2090.10">
    <property type="entry name" value="Multidrug efflux transporter AcrB TolC docking domain, DN and DC subdomains"/>
    <property type="match status" value="2"/>
</dbReference>
<dbReference type="PRINTS" id="PR00702">
    <property type="entry name" value="ACRIFLAVINRP"/>
</dbReference>
<dbReference type="OrthoDB" id="9757876at2"/>
<feature type="transmembrane region" description="Helical" evidence="1">
    <location>
        <begin position="526"/>
        <end position="550"/>
    </location>
</feature>
<dbReference type="STRING" id="266892.SAMN04488054_1285"/>
<organism evidence="2 3">
    <name type="scientific">Salibacterium qingdaonense</name>
    <dbReference type="NCBI Taxonomy" id="266892"/>
    <lineage>
        <taxon>Bacteria</taxon>
        <taxon>Bacillati</taxon>
        <taxon>Bacillota</taxon>
        <taxon>Bacilli</taxon>
        <taxon>Bacillales</taxon>
        <taxon>Bacillaceae</taxon>
    </lineage>
</organism>
<feature type="transmembrane region" description="Helical" evidence="1">
    <location>
        <begin position="385"/>
        <end position="409"/>
    </location>
</feature>
<reference evidence="2 3" key="1">
    <citation type="submission" date="2016-10" db="EMBL/GenBank/DDBJ databases">
        <authorList>
            <person name="de Groot N.N."/>
        </authorList>
    </citation>
    <scope>NUCLEOTIDE SEQUENCE [LARGE SCALE GENOMIC DNA]</scope>
    <source>
        <strain evidence="2 3">CGMCC 1.6134</strain>
    </source>
</reference>
<dbReference type="GO" id="GO:0005886">
    <property type="term" value="C:plasma membrane"/>
    <property type="evidence" value="ECO:0007669"/>
    <property type="project" value="TreeGrafter"/>
</dbReference>
<evidence type="ECO:0000313" key="2">
    <source>
        <dbReference type="EMBL" id="SFM28235.1"/>
    </source>
</evidence>
<keyword evidence="1" id="KW-1133">Transmembrane helix</keyword>
<dbReference type="Gene3D" id="3.30.70.1440">
    <property type="entry name" value="Multidrug efflux transporter AcrB pore domain"/>
    <property type="match status" value="1"/>
</dbReference>
<dbReference type="Pfam" id="PF00873">
    <property type="entry name" value="ACR_tran"/>
    <property type="match status" value="1"/>
</dbReference>
<dbReference type="SUPFAM" id="SSF82866">
    <property type="entry name" value="Multidrug efflux transporter AcrB transmembrane domain"/>
    <property type="match status" value="2"/>
</dbReference>
<accession>A0A1I4PL22</accession>
<dbReference type="SUPFAM" id="SSF82714">
    <property type="entry name" value="Multidrug efflux transporter AcrB TolC docking domain, DN and DC subdomains"/>
    <property type="match status" value="2"/>
</dbReference>
<name>A0A1I4PL22_9BACI</name>
<feature type="transmembrane region" description="Helical" evidence="1">
    <location>
        <begin position="430"/>
        <end position="450"/>
    </location>
</feature>
<dbReference type="AlphaFoldDB" id="A0A1I4PL22"/>
<dbReference type="InterPro" id="IPR001036">
    <property type="entry name" value="Acrflvin-R"/>
</dbReference>
<dbReference type="Gene3D" id="1.20.1640.10">
    <property type="entry name" value="Multidrug efflux transporter AcrB transmembrane domain"/>
    <property type="match status" value="2"/>
</dbReference>
<dbReference type="Gene3D" id="3.30.70.1320">
    <property type="entry name" value="Multidrug efflux transporter AcrB pore domain like"/>
    <property type="match status" value="1"/>
</dbReference>
<feature type="transmembrane region" description="Helical" evidence="1">
    <location>
        <begin position="910"/>
        <end position="935"/>
    </location>
</feature>
<dbReference type="InterPro" id="IPR027463">
    <property type="entry name" value="AcrB_DN_DC_subdom"/>
</dbReference>
<dbReference type="GO" id="GO:0042910">
    <property type="term" value="F:xenobiotic transmembrane transporter activity"/>
    <property type="evidence" value="ECO:0007669"/>
    <property type="project" value="TreeGrafter"/>
</dbReference>
<dbReference type="RefSeq" id="WP_090927972.1">
    <property type="nucleotide sequence ID" value="NZ_FOTY01000028.1"/>
</dbReference>
<feature type="transmembrane region" description="Helical" evidence="1">
    <location>
        <begin position="333"/>
        <end position="352"/>
    </location>
</feature>
<proteinExistence type="predicted"/>
<protein>
    <submittedName>
        <fullName evidence="2">Hydrophobic/amphiphilic exporter-1, HAE1 family</fullName>
    </submittedName>
</protein>
<dbReference type="Gene3D" id="3.30.70.1430">
    <property type="entry name" value="Multidrug efflux transporter AcrB pore domain"/>
    <property type="match status" value="2"/>
</dbReference>
<dbReference type="Proteomes" id="UP000199668">
    <property type="component" value="Unassembled WGS sequence"/>
</dbReference>
<feature type="transmembrane region" description="Helical" evidence="1">
    <location>
        <begin position="884"/>
        <end position="904"/>
    </location>
</feature>
<sequence>MNLSSWSVRRPVGIFMAVAIVLVLGLVSFRNLAINLYPDMELPFAVVTTSYDGAAPEDIEETVTQPLEDSLGTLEGLDTLSSQSSSGSSLIQVQFEFGTDLDQAMLDIRESIDGASAQLPDGADDPSVLSFDPDQQAMMWIGISGDTGNMNMQQLAEERIQPQLEQGFGVASANIEGLEEREIEAQLRIEDLNRYQLTADDVVNALNAENDSGSVGEVQSGGQDLQLRVDGEFTSIEDIENTLIPLPDGGNVQLSDVADVVDTVADNSSETYVNGSSSVMFSIMKQSDANTVEVSQSLTDIVNNLNNNELGEETQLEVVYDSADYIESSINSVFNNLLFGALFAVLVLLAFLRSVRATMVIAISIPISIVATFTLMYFTGESLNILTMGGLALGVGMMVDSAIVILEGIYKHIEYGKSRKDAAIAGAKELGSAVVASTSTTLVVFLPLVFVQGISSELFTPLALTVSFALIASLIAALTIVPMFASQFIKEEVKKPDENSRFNRLGRAVNDRYQRMLRWSLRFRKTVIFITFLLIVGSLALVPAIGAVFIPESDEGEIAVNVETPEASTKDETRRAVQQVWNMLEPYQDSIDSTYSSLGGGGGGAAAAGGGGNNTATVNISLVNSSEREIETSGMISELSDQADRIAGADVSVQNVASGAAGSGTPITVSISGQEQDVLRDLAEQAVFEVESIPGTMNVENSSGDGNPQLELNIDRQQASQYGLTYQNIMGQVMTSFNGQIATEYREEGEEISVQVILPGSAREQLSDVRNLTLTGAQGAGVPLAAVAELNETTGPTQITREDSQRQIDITSDVAPGYVLGSVSTEVQQAMNEMNMPDGYTVDYGGEQQDMQEAFGDLGLALVASIFLVYAVMAIQFESFIQPLVIMFSIPATLIGVLLGLFVTQTPLSVTAFIGLIMLAGIVVNNAIVLVDYINQRRSDGLERDEAIMDAGPSRLRPILMTVMTTILAMLPVALGIGEGAEAQAPMAIVIVFGLAFSTLFTLILIPVVYASSDNIVLWFKRKAENRREKKRLKKQPKEEM</sequence>
<evidence type="ECO:0000313" key="3">
    <source>
        <dbReference type="Proteomes" id="UP000199668"/>
    </source>
</evidence>
<evidence type="ECO:0000256" key="1">
    <source>
        <dbReference type="SAM" id="Phobius"/>
    </source>
</evidence>
<keyword evidence="3" id="KW-1185">Reference proteome</keyword>
<feature type="transmembrane region" description="Helical" evidence="1">
    <location>
        <begin position="956"/>
        <end position="975"/>
    </location>
</feature>